<evidence type="ECO:0000256" key="1">
    <source>
        <dbReference type="ARBA" id="ARBA00004872"/>
    </source>
</evidence>
<dbReference type="Pfam" id="PF15508">
    <property type="entry name" value="NAAA-beta"/>
    <property type="match status" value="1"/>
</dbReference>
<keyword evidence="5" id="KW-0865">Zymogen</keyword>
<evidence type="ECO:0000256" key="6">
    <source>
        <dbReference type="ARBA" id="ARBA00023180"/>
    </source>
</evidence>
<dbReference type="EC" id="3.5.1.60" evidence="8"/>
<evidence type="ECO:0000256" key="5">
    <source>
        <dbReference type="ARBA" id="ARBA00023145"/>
    </source>
</evidence>
<evidence type="ECO:0000256" key="10">
    <source>
        <dbReference type="PIRNR" id="PIRNR017632"/>
    </source>
</evidence>
<dbReference type="EMBL" id="JH818180">
    <property type="protein sequence ID" value="EKC24083.1"/>
    <property type="molecule type" value="Genomic_DNA"/>
</dbReference>
<comment type="pathway">
    <text evidence="1">Lipid metabolism; fatty acid metabolism.</text>
</comment>
<dbReference type="GO" id="GO:0005764">
    <property type="term" value="C:lysosome"/>
    <property type="evidence" value="ECO:0007669"/>
    <property type="project" value="UniProtKB-UniRule"/>
</dbReference>
<dbReference type="InterPro" id="IPR016699">
    <property type="entry name" value="Acid_ceramidase-like"/>
</dbReference>
<keyword evidence="3" id="KW-0732">Signal</keyword>
<feature type="domain" description="Acid ceramidase N-terminal" evidence="11">
    <location>
        <begin position="32"/>
        <end position="92"/>
    </location>
</feature>
<dbReference type="CDD" id="cd01903">
    <property type="entry name" value="Ntn_AC_NAAA"/>
    <property type="match status" value="1"/>
</dbReference>
<keyword evidence="10" id="KW-0443">Lipid metabolism</keyword>
<sequence>MALSVAVCLISVLSIFASFCHVSCYPDNLTVPPLYRIDLDLPEEERWVQVAKDHKEIVPDVYNVFLSILGKFPYANLTLKAIEAVAADIDNFLPKPYAGEMRGIAKALNMNLGGIVGMNILYDVTAFCTSIVSQDANGQIWHSRNLDYSFVDMLRNITIRVDFIKKNQTVYSGVTYAGYVGLITGMKPKGFTMTLDERDQGAWWENFIIGLLDRRAMPISFLMRDTFAESNNFKEAVDKMAYTSTEASGYVIVGGVNKGEGMIITKGRLGPVDLWQLDPENGRWFEVETNYDHWVPPPASDNRRDPAVKKMNEIGPKNITVDSLLSVMSLPPVLNHKTTYTIVMSAAKPELTKGKVARKGGSEMNDAV</sequence>
<reference evidence="12" key="1">
    <citation type="journal article" date="2012" name="Nature">
        <title>The oyster genome reveals stress adaptation and complexity of shell formation.</title>
        <authorList>
            <person name="Zhang G."/>
            <person name="Fang X."/>
            <person name="Guo X."/>
            <person name="Li L."/>
            <person name="Luo R."/>
            <person name="Xu F."/>
            <person name="Yang P."/>
            <person name="Zhang L."/>
            <person name="Wang X."/>
            <person name="Qi H."/>
            <person name="Xiong Z."/>
            <person name="Que H."/>
            <person name="Xie Y."/>
            <person name="Holland P.W."/>
            <person name="Paps J."/>
            <person name="Zhu Y."/>
            <person name="Wu F."/>
            <person name="Chen Y."/>
            <person name="Wang J."/>
            <person name="Peng C."/>
            <person name="Meng J."/>
            <person name="Yang L."/>
            <person name="Liu J."/>
            <person name="Wen B."/>
            <person name="Zhang N."/>
            <person name="Huang Z."/>
            <person name="Zhu Q."/>
            <person name="Feng Y."/>
            <person name="Mount A."/>
            <person name="Hedgecock D."/>
            <person name="Xu Z."/>
            <person name="Liu Y."/>
            <person name="Domazet-Loso T."/>
            <person name="Du Y."/>
            <person name="Sun X."/>
            <person name="Zhang S."/>
            <person name="Liu B."/>
            <person name="Cheng P."/>
            <person name="Jiang X."/>
            <person name="Li J."/>
            <person name="Fan D."/>
            <person name="Wang W."/>
            <person name="Fu W."/>
            <person name="Wang T."/>
            <person name="Wang B."/>
            <person name="Zhang J."/>
            <person name="Peng Z."/>
            <person name="Li Y."/>
            <person name="Li N."/>
            <person name="Wang J."/>
            <person name="Chen M."/>
            <person name="He Y."/>
            <person name="Tan F."/>
            <person name="Song X."/>
            <person name="Zheng Q."/>
            <person name="Huang R."/>
            <person name="Yang H."/>
            <person name="Du X."/>
            <person name="Chen L."/>
            <person name="Yang M."/>
            <person name="Gaffney P.M."/>
            <person name="Wang S."/>
            <person name="Luo L."/>
            <person name="She Z."/>
            <person name="Ming Y."/>
            <person name="Huang W."/>
            <person name="Zhang S."/>
            <person name="Huang B."/>
            <person name="Zhang Y."/>
            <person name="Qu T."/>
            <person name="Ni P."/>
            <person name="Miao G."/>
            <person name="Wang J."/>
            <person name="Wang Q."/>
            <person name="Steinberg C.E."/>
            <person name="Wang H."/>
            <person name="Li N."/>
            <person name="Qian L."/>
            <person name="Zhang G."/>
            <person name="Li Y."/>
            <person name="Yang H."/>
            <person name="Liu X."/>
            <person name="Wang J."/>
            <person name="Yin Y."/>
            <person name="Wang J."/>
        </authorList>
    </citation>
    <scope>NUCLEOTIDE SEQUENCE [LARGE SCALE GENOMIC DNA]</scope>
    <source>
        <strain evidence="12">05x7-T-G4-1.051#20</strain>
    </source>
</reference>
<evidence type="ECO:0000256" key="7">
    <source>
        <dbReference type="ARBA" id="ARBA00038527"/>
    </source>
</evidence>
<evidence type="ECO:0000256" key="8">
    <source>
        <dbReference type="ARBA" id="ARBA00039046"/>
    </source>
</evidence>
<comment type="subunit">
    <text evidence="7">Heterodimer of an alpha and a beta subunit, produced by autocatalytic cleavage.</text>
</comment>
<dbReference type="PANTHER" id="PTHR28583">
    <property type="entry name" value="ACID AMIDASE"/>
    <property type="match status" value="1"/>
</dbReference>
<keyword evidence="4 10" id="KW-0378">Hydrolase</keyword>
<dbReference type="InterPro" id="IPR029130">
    <property type="entry name" value="Acid_ceramidase_N"/>
</dbReference>
<protein>
    <recommendedName>
        <fullName evidence="9">N-acylethanolamine-hydrolyzing acid amidase</fullName>
        <ecNumber evidence="8">3.5.1.60</ecNumber>
    </recommendedName>
</protein>
<evidence type="ECO:0000256" key="4">
    <source>
        <dbReference type="ARBA" id="ARBA00022801"/>
    </source>
</evidence>
<organism evidence="12">
    <name type="scientific">Magallana gigas</name>
    <name type="common">Pacific oyster</name>
    <name type="synonym">Crassostrea gigas</name>
    <dbReference type="NCBI Taxonomy" id="29159"/>
    <lineage>
        <taxon>Eukaryota</taxon>
        <taxon>Metazoa</taxon>
        <taxon>Spiralia</taxon>
        <taxon>Lophotrochozoa</taxon>
        <taxon>Mollusca</taxon>
        <taxon>Bivalvia</taxon>
        <taxon>Autobranchia</taxon>
        <taxon>Pteriomorphia</taxon>
        <taxon>Ostreida</taxon>
        <taxon>Ostreoidea</taxon>
        <taxon>Ostreidae</taxon>
        <taxon>Magallana</taxon>
    </lineage>
</organism>
<dbReference type="HOGENOM" id="CLU_054401_0_0_1"/>
<keyword evidence="6" id="KW-0325">Glycoprotein</keyword>
<evidence type="ECO:0000256" key="9">
    <source>
        <dbReference type="ARBA" id="ARBA00040404"/>
    </source>
</evidence>
<dbReference type="PIRSF" id="PIRSF017632">
    <property type="entry name" value="Acid_ceramidase-like"/>
    <property type="match status" value="1"/>
</dbReference>
<name>K1PR64_MAGGI</name>
<dbReference type="AlphaFoldDB" id="K1PR64"/>
<dbReference type="InParanoid" id="K1PR64"/>
<dbReference type="FunFam" id="3.60.60.10:FF:000006">
    <property type="entry name" value="N-acylethanolamine-hydrolyzing acid amidase"/>
    <property type="match status" value="1"/>
</dbReference>
<accession>K1PR64</accession>
<evidence type="ECO:0000256" key="2">
    <source>
        <dbReference type="ARBA" id="ARBA00005730"/>
    </source>
</evidence>
<dbReference type="PANTHER" id="PTHR28583:SF4">
    <property type="entry name" value="N-ACYLETHANOLAMINE-HYDROLYZING ACID AMIDASE"/>
    <property type="match status" value="1"/>
</dbReference>
<proteinExistence type="inferred from homology"/>
<evidence type="ECO:0000259" key="11">
    <source>
        <dbReference type="Pfam" id="PF15508"/>
    </source>
</evidence>
<dbReference type="Gene3D" id="3.60.60.10">
    <property type="entry name" value="Penicillin V Acylase, Chain A"/>
    <property type="match status" value="1"/>
</dbReference>
<evidence type="ECO:0000256" key="3">
    <source>
        <dbReference type="ARBA" id="ARBA00022729"/>
    </source>
</evidence>
<gene>
    <name evidence="12" type="ORF">CGI_10026325</name>
</gene>
<dbReference type="MEROPS" id="C89.002"/>
<comment type="similarity">
    <text evidence="2 10">Belongs to the acid ceramidase family.</text>
</comment>
<dbReference type="GO" id="GO:0017064">
    <property type="term" value="F:fatty acid amide hydrolase activity"/>
    <property type="evidence" value="ECO:0007669"/>
    <property type="project" value="InterPro"/>
</dbReference>
<dbReference type="GO" id="GO:0047412">
    <property type="term" value="F:N-(long-chain-acyl)ethanolamine deacylase activity"/>
    <property type="evidence" value="ECO:0007669"/>
    <property type="project" value="UniProtKB-EC"/>
</dbReference>
<evidence type="ECO:0000313" key="12">
    <source>
        <dbReference type="EMBL" id="EKC24083.1"/>
    </source>
</evidence>
<dbReference type="GO" id="GO:0006631">
    <property type="term" value="P:fatty acid metabolic process"/>
    <property type="evidence" value="ECO:0007669"/>
    <property type="project" value="InterPro"/>
</dbReference>